<dbReference type="EMBL" id="JACEGQ020000015">
    <property type="protein sequence ID" value="KAH8486889.1"/>
    <property type="molecule type" value="Genomic_DNA"/>
</dbReference>
<feature type="non-terminal residue" evidence="1">
    <location>
        <position position="1"/>
    </location>
</feature>
<sequence>SWGKTSARLADFPSLRFSSSLFMFLRNGPSLRREHYQDYSTFTSIAAHI</sequence>
<comment type="caution">
    <text evidence="1">The sequence shown here is derived from an EMBL/GenBank/DDBJ whole genome shotgun (WGS) entry which is preliminary data.</text>
</comment>
<organism evidence="1 2">
    <name type="scientific">Populus deltoides</name>
    <name type="common">Eastern poplar</name>
    <name type="synonym">Eastern cottonwood</name>
    <dbReference type="NCBI Taxonomy" id="3696"/>
    <lineage>
        <taxon>Eukaryota</taxon>
        <taxon>Viridiplantae</taxon>
        <taxon>Streptophyta</taxon>
        <taxon>Embryophyta</taxon>
        <taxon>Tracheophyta</taxon>
        <taxon>Spermatophyta</taxon>
        <taxon>Magnoliopsida</taxon>
        <taxon>eudicotyledons</taxon>
        <taxon>Gunneridae</taxon>
        <taxon>Pentapetalae</taxon>
        <taxon>rosids</taxon>
        <taxon>fabids</taxon>
        <taxon>Malpighiales</taxon>
        <taxon>Salicaceae</taxon>
        <taxon>Saliceae</taxon>
        <taxon>Populus</taxon>
    </lineage>
</organism>
<dbReference type="Proteomes" id="UP000807159">
    <property type="component" value="Chromosome 15"/>
</dbReference>
<protein>
    <submittedName>
        <fullName evidence="1">Uncharacterized protein</fullName>
    </submittedName>
</protein>
<accession>A0A8T2X039</accession>
<evidence type="ECO:0000313" key="1">
    <source>
        <dbReference type="EMBL" id="KAH8486889.1"/>
    </source>
</evidence>
<dbReference type="AlphaFoldDB" id="A0A8T2X039"/>
<name>A0A8T2X039_POPDE</name>
<gene>
    <name evidence="1" type="ORF">H0E87_025765</name>
</gene>
<reference evidence="1" key="1">
    <citation type="journal article" date="2021" name="J. Hered.">
        <title>Genome Assembly of Salicaceae Populus deltoides (Eastern Cottonwood) I-69 Based on Nanopore Sequencing and Hi-C Technologies.</title>
        <authorList>
            <person name="Bai S."/>
            <person name="Wu H."/>
            <person name="Zhang J."/>
            <person name="Pan Z."/>
            <person name="Zhao W."/>
            <person name="Li Z."/>
            <person name="Tong C."/>
        </authorList>
    </citation>
    <scope>NUCLEOTIDE SEQUENCE</scope>
    <source>
        <tissue evidence="1">Leaf</tissue>
    </source>
</reference>
<keyword evidence="2" id="KW-1185">Reference proteome</keyword>
<proteinExistence type="predicted"/>
<evidence type="ECO:0000313" key="2">
    <source>
        <dbReference type="Proteomes" id="UP000807159"/>
    </source>
</evidence>